<evidence type="ECO:0000313" key="4">
    <source>
        <dbReference type="Proteomes" id="UP000183994"/>
    </source>
</evidence>
<dbReference type="SMART" id="SM00634">
    <property type="entry name" value="BID_1"/>
    <property type="match status" value="8"/>
</dbReference>
<dbReference type="PROSITE" id="PS51127">
    <property type="entry name" value="BIG1"/>
    <property type="match status" value="8"/>
</dbReference>
<proteinExistence type="inferred from homology"/>
<dbReference type="OrthoDB" id="5423127at2"/>
<accession>A0A1M6TTG7</accession>
<evidence type="ECO:0000259" key="2">
    <source>
        <dbReference type="PROSITE" id="PS51127"/>
    </source>
</evidence>
<evidence type="ECO:0000256" key="1">
    <source>
        <dbReference type="ARBA" id="ARBA00010116"/>
    </source>
</evidence>
<dbReference type="InterPro" id="IPR003344">
    <property type="entry name" value="Big_1_dom"/>
</dbReference>
<dbReference type="InterPro" id="IPR015217">
    <property type="entry name" value="Invasin_dom_3"/>
</dbReference>
<reference evidence="4" key="1">
    <citation type="submission" date="2016-11" db="EMBL/GenBank/DDBJ databases">
        <authorList>
            <person name="Varghese N."/>
            <person name="Submissions S."/>
        </authorList>
    </citation>
    <scope>NUCLEOTIDE SEQUENCE [LARGE SCALE GENOMIC DNA]</scope>
    <source>
        <strain evidence="4">DSM 16219</strain>
    </source>
</reference>
<feature type="domain" description="Big-1" evidence="2">
    <location>
        <begin position="378"/>
        <end position="467"/>
    </location>
</feature>
<dbReference type="SUPFAM" id="SSF49373">
    <property type="entry name" value="Invasin/intimin cell-adhesion fragments"/>
    <property type="match status" value="11"/>
</dbReference>
<dbReference type="GO" id="GO:0009279">
    <property type="term" value="C:cell outer membrane"/>
    <property type="evidence" value="ECO:0007669"/>
    <property type="project" value="TreeGrafter"/>
</dbReference>
<organism evidence="3 4">
    <name type="scientific">Desulfatibacillum alkenivorans DSM 16219</name>
    <dbReference type="NCBI Taxonomy" id="1121393"/>
    <lineage>
        <taxon>Bacteria</taxon>
        <taxon>Pseudomonadati</taxon>
        <taxon>Thermodesulfobacteriota</taxon>
        <taxon>Desulfobacteria</taxon>
        <taxon>Desulfobacterales</taxon>
        <taxon>Desulfatibacillaceae</taxon>
        <taxon>Desulfatibacillum</taxon>
    </lineage>
</organism>
<comment type="similarity">
    <text evidence="1">Belongs to the intimin/invasin family.</text>
</comment>
<dbReference type="SUPFAM" id="SSF110296">
    <property type="entry name" value="Oligoxyloglucan reducing end-specific cellobiohydrolase"/>
    <property type="match status" value="2"/>
</dbReference>
<protein>
    <submittedName>
        <fullName evidence="3">Adhesin/invasin</fullName>
    </submittedName>
</protein>
<feature type="domain" description="Big-1" evidence="2">
    <location>
        <begin position="896"/>
        <end position="989"/>
    </location>
</feature>
<dbReference type="InterPro" id="IPR015943">
    <property type="entry name" value="WD40/YVTN_repeat-like_dom_sf"/>
</dbReference>
<dbReference type="Pfam" id="PF02369">
    <property type="entry name" value="Big_1"/>
    <property type="match status" value="4"/>
</dbReference>
<dbReference type="EMBL" id="FQZU01000028">
    <property type="protein sequence ID" value="SHK60203.1"/>
    <property type="molecule type" value="Genomic_DNA"/>
</dbReference>
<feature type="domain" description="Big-1" evidence="2">
    <location>
        <begin position="1634"/>
        <end position="1724"/>
    </location>
</feature>
<sequence>MKKFNLRSALLLLLGIIFLFFTACGPGGSGASDSGGGGGDDGGGGGTVVENPTVAGTFYGATGADITNSTALLFSNPVEADGSDGSFETEDLKAGDHTIVVATTNDAYGTSYKNFTVGSSDMELFLFMPGATLPYVEHLATEAFTLNSNTVNGEFATLTMVAQISGVYRLLGASGLANVNKADFRVENYDVNAPLPCDLPSVDSRETGLNATLGVQAPYVLVHVSPAMLRSLGNPGTLALPNPSNWTTEKVLYFDPESHTWKDTGYTIGDSVAGNMPITKGGLYGVFDESGVKPGTLRVNLDDINASSGDLILVGDQVIEVGSLDPITISNVPQPVDGNPLQVIVLDPNGNTADATTVTVLPSGSYSWIDPITGATSGVTLSASASSVEVGGNTVTLTVEVTDEYDKPVVGATVNFTTDAGTLSAASAVTDADGEAQVTLSSSNQTVPTVTVGAECNGVDATDITLSFVPGSPFQLALSSDTITLDSYGTDNADLTLVVKDQFGNIVEDGATVYFTVLDSSNATVTPSPITSDSLQTADGVVEATFSSALDPDVYSILGKYSETIVSNQVDITVVAAQAANISLQASKTTLTASGLDTCLITATVTDKYGNFVPQGTTVNFTAFSGTLSNGGVGTVNSNGEASVTLTSSLYVGTENVEATVDSISEDIDLTYIPGPPAHIAFERTSITAYQGSGAEIAIRCSVTDNYGPAAIGHNPVADGTTIYFYALDPNNASIGTVLSSSSATTNNGMASVNFSVPSDNPGSYTVQATYQSVEGDTPVTINVLQTEPANVNVAAASDSIVADGASHTTITATVYDQYDNLMGDGVAVTFTTTSGTLDATVGNGGTATYNTVTSGGIATVRLYSAQLVGSTTVRADVGGVTGTVDVDFVAGAPASVAVSLSTSNMVADGESTANVTALVLDANANPVPDTTVQFSVEAGGGRVVPVADTTDENGYVTVTYIASSTGGTYLITATCGQGITGNKTMVLQDLVISSLILTAYIDGTQVSGNVPELVADGTSNISLWAELTDNAGNPVEDGTVVTFVTTQGDLTYIGAGSGGGNSVTAETYNGIAKATLTSSTTAGTTAFITATSSSLVDSMTVAFVPGAPYRIDAYANPSTIPSYTYYCPGDTARVYATVYDRTNNLVADGTEVVFSIDRGWIWDDYPLCPEDDGVYTVVASKTEVTANGVAKIGVLGNNTGTIETGTVNVCVDGLCYEDPTRPAPNNRGVQISYGSTGSSSGLPTRIVLSVDTDALFIAGSGKAESCIITAEVYDETGDPIQDYYSAGDGLISATERTFQSASASFITSGYDAGDYLVISSGEYAGSYEIDSVDNEHQVTLNTGANPFGSTETGVSFTAYIVDNIEFKILNGPNNQENIDGNEGVGATSLKSTSSGIAYATFNSGYSPGPVSIQVTCTQGGQSAVATYSDIVIGAGNPAVVNLYPHNEIFGTYGENSVRLLDAVVTDKFGSPVPDGTAVYFGLLDEIRVSGAGFTVSDSGARSQVVVAEDVSSVNAGDTFFVGDDDSDYNGGYTIYSVSPPNTLILDKQIEAGVCADNYLIGYAEYGNTNGSRVTGNEGVSGVAVNTILFPTYTAGNKMVYIYALAYGADSSGNSVPVYDTWSGYYSPSRTFGSVLVSAGSTSLIANGTAETTITAEIYDSTGAAVADGVTVNFTSQSGTLSAATADTVNGEATVTLTSPTTAGVDSITACVQGVCGELDVTYKADEVSTLSLSLTPSNLTADGESTSVVEVVARDANFNLVEGVTVNFTADYGTLSSGAAQTNSQGYATVTFTAPSSVPAGSQAVVTAKTSNGTTATGNIALVAASVETVELTSGVSEIVANGASSALVTATVLDNNENAVPDGTTVTFTTSAGTLNDSTSTTPVANQTSYDVTTVNGVAKVLLYSATNLGTATVNAVAGGIGDSISISFIPGPPAKVSVSATPSSLTADGASQSLIKATVLDANDNPVADGETITFSVTQDGGSLDSLTRQTVGGIASVTYTAPASVPGTQVRVYASSTSGDSGNVIIELTGPSIASVSLEVDPTSLPADGSSTATIFATITLSGGGAAPDGTTVNFEIFSGGGQLSATSATTSGGIAQVELTADSNAGTAVIKAECGGRTAEVDVEYEPGSVSVSVEQNSLLGTGEETTEIRVLLAKADGSVITVPQTVTFTLSDLSMGQLSHTTGNTSAPDFDEFNSCVFTGGTKGGTVEVIAKWTTSGVEVTGSAIIDIQPPPAFLQLASGYPLPASINIKGTGGQTTSQLVFNVLDSVGDLVADGYIIDFEIGDGAGGGEQVIPTTAMTSSGQVGTILQSGWASGTVNVKATYHHDRTVNISASKVTITNGPPVGEGLNMSPEYNNISGIKITQLEDLMQVTANDKYNNRIPEGSAIFFATYGTGGMLASGSAFTDSEGKASDTLISTASAPTQGWVSVTAEATNGGRTTQVTSMAFSPTSPDTNMYIGTNGGGVYKSNDGGASWTNVSIPSGISTRQRAWLDPYVNDVCVDPDDANTVFAATGYNGDGALYRSLSGGNEWNSNNSEEVFGCFNRNSEVTSVLCDGGGSDWVWVGTQSNGLWYTLDGSAEPNITWVQAGLSSALKSFSADDGVTANGSDILTSASATFQTNDFGAGDTVVISTGDDAGTYTVASVVSETEIQLNTALNHDTSPGAVTTGGASVQGGSAVLVDGEATFDASGFEAGDSITIFGGNDAGTYSIQSVDSETQLTLDADFTATVGDVMDGSDGQQISGQVVFTSATAKFVDEGFAANDRLIITSGDDIGMYIINTVVDNNTVYLDKAFTSTYADPITGNDAQTAVGSATISLPNTDLYDLIEAGYYVALTSGNDLGAYTVVSLASASSLVLNANMTTAANDVDYMLFYGKANPDQNNNGVYRKNGSNQVVFYSDTATFLTDGFKADDILLIESGSYTGAYSILGVLSEKTLLLQENVAPVVVEETGLNYTLFHNENSVSYKAYHRQTGYSTASDNSYWSNVTNGFSVYGSAVINASGSTFVTDGYEVGDIVTINSGSDAGVYTIVDLTESSITLDRELTQVCGPVFTAEDLQTTAGSPIVRSSEATFVSDGFEAGDAFVIATGADLGNYSIVEVIDQTQVRLDANMSTTALDGNITYRVYHACDSVDFNLYHVGLTSITYVANHLSTLVSFTVTSNDVTGTDAGPQVRDGKWVRDIIKVDGSGSTAVIYAGTQTGVYRSANGGQTWNFLKDSFEGSTIKTLDGTKIGNDEIIYAGTEDAGLWIYVYDTVGETGVWHNYTDGLDRALLVTSPEADVDNIGNGTLSDMSVTDDSVTEFWTLTCTTANPGAGIFSLVGTVSGAQPDVDISAGAYTCPYLELTLNPGAIDFEVGDTFTFNTVRDDGSSVTDIVVDMDNELLYAATIYYEGSDVYHEVGNLKVVDIDPLTGLPVGDWRDATTGLAQFDPPDDKTLFAIHTIALSNSPGPGGTPQAIFAGGQGIHLYKAADGVTTTGTTDLSTGDVYWGASENGLDNTIMTRRVILFSGEVGFQAYNEASETLYAIGGASIITPTTTSDWAEVKAVGDSSRTVEFTFYVQDINGNPPIVGTTVMLRTYKLEEGDYKEIDTITLKTYGDDLISGGTWRDPTNEDTNIPFTYTINFGDPIVKVEFILTQSASCNTEPVESPGCNGGNETLTYTYR</sequence>
<dbReference type="PROSITE" id="PS51257">
    <property type="entry name" value="PROKAR_LIPOPROTEIN"/>
    <property type="match status" value="1"/>
</dbReference>
<feature type="domain" description="Big-1" evidence="2">
    <location>
        <begin position="1830"/>
        <end position="1932"/>
    </location>
</feature>
<keyword evidence="4" id="KW-1185">Reference proteome</keyword>
<dbReference type="PANTHER" id="PTHR39576">
    <property type="entry name" value="ATTACHING AND EFFACING PROTEIN HOMOLOG-RELATED-RELATED"/>
    <property type="match status" value="1"/>
</dbReference>
<dbReference type="Gene3D" id="2.60.40.10">
    <property type="entry name" value="Immunoglobulins"/>
    <property type="match status" value="11"/>
</dbReference>
<feature type="domain" description="Big-1" evidence="2">
    <location>
        <begin position="581"/>
        <end position="673"/>
    </location>
</feature>
<feature type="domain" description="Big-1" evidence="2">
    <location>
        <begin position="1938"/>
        <end position="2033"/>
    </location>
</feature>
<dbReference type="InterPro" id="IPR008964">
    <property type="entry name" value="Invasin/intimin_cell_adhesion"/>
</dbReference>
<dbReference type="Gene3D" id="2.130.10.10">
    <property type="entry name" value="YVTN repeat-like/Quinoprotein amine dehydrogenase"/>
    <property type="match status" value="2"/>
</dbReference>
<name>A0A1M6TTG7_9BACT</name>
<dbReference type="Proteomes" id="UP000183994">
    <property type="component" value="Unassembled WGS sequence"/>
</dbReference>
<gene>
    <name evidence="3" type="ORF">SAMN02745216_03748</name>
</gene>
<evidence type="ECO:0000313" key="3">
    <source>
        <dbReference type="EMBL" id="SHK60203.1"/>
    </source>
</evidence>
<dbReference type="InterPro" id="IPR013783">
    <property type="entry name" value="Ig-like_fold"/>
</dbReference>
<feature type="domain" description="Big-1" evidence="2">
    <location>
        <begin position="1730"/>
        <end position="1824"/>
    </location>
</feature>
<dbReference type="PANTHER" id="PTHR39576:SF1">
    <property type="entry name" value="INVASIN"/>
    <property type="match status" value="1"/>
</dbReference>
<dbReference type="RefSeq" id="WP_073477783.1">
    <property type="nucleotide sequence ID" value="NZ_FQZU01000028.1"/>
</dbReference>
<dbReference type="STRING" id="1121393.SAMN02745216_03748"/>
<dbReference type="Pfam" id="PF09134">
    <property type="entry name" value="Invasin_D3"/>
    <property type="match status" value="3"/>
</dbReference>
<feature type="domain" description="Big-1" evidence="2">
    <location>
        <begin position="791"/>
        <end position="890"/>
    </location>
</feature>
<dbReference type="InterPro" id="IPR051715">
    <property type="entry name" value="Intimin-Invasin_domain"/>
</dbReference>